<protein>
    <recommendedName>
        <fullName evidence="4">Crinkler effector protein N-terminal domain-containing protein</fullName>
    </recommendedName>
</protein>
<dbReference type="GO" id="GO:0005576">
    <property type="term" value="C:extracellular region"/>
    <property type="evidence" value="ECO:0007669"/>
    <property type="project" value="UniProtKB-SubCell"/>
</dbReference>
<dbReference type="GO" id="GO:0043657">
    <property type="term" value="C:host cell"/>
    <property type="evidence" value="ECO:0007669"/>
    <property type="project" value="UniProtKB-SubCell"/>
</dbReference>
<feature type="domain" description="Crinkler effector protein N-terminal" evidence="4">
    <location>
        <begin position="6"/>
        <end position="107"/>
    </location>
</feature>
<dbReference type="InParanoid" id="A0A1Y1YBS9"/>
<name>A0A1Y1YBS9_9FUNG</name>
<dbReference type="Pfam" id="PF20147">
    <property type="entry name" value="Crinkler"/>
    <property type="match status" value="1"/>
</dbReference>
<dbReference type="AlphaFoldDB" id="A0A1Y1YBS9"/>
<dbReference type="OrthoDB" id="2673191at2759"/>
<comment type="caution">
    <text evidence="5">The sequence shown here is derived from an EMBL/GenBank/DDBJ whole genome shotgun (WGS) entry which is preliminary data.</text>
</comment>
<evidence type="ECO:0000256" key="2">
    <source>
        <dbReference type="ARBA" id="ARBA00004613"/>
    </source>
</evidence>
<reference evidence="5 6" key="1">
    <citation type="submission" date="2016-07" db="EMBL/GenBank/DDBJ databases">
        <title>Pervasive Adenine N6-methylation of Active Genes in Fungi.</title>
        <authorList>
            <consortium name="DOE Joint Genome Institute"/>
            <person name="Mondo S.J."/>
            <person name="Dannebaum R.O."/>
            <person name="Kuo R.C."/>
            <person name="Labutti K."/>
            <person name="Haridas S."/>
            <person name="Kuo A."/>
            <person name="Salamov A."/>
            <person name="Ahrendt S.R."/>
            <person name="Lipzen A."/>
            <person name="Sullivan W."/>
            <person name="Andreopoulos W.B."/>
            <person name="Clum A."/>
            <person name="Lindquist E."/>
            <person name="Daum C."/>
            <person name="Ramamoorthy G.K."/>
            <person name="Gryganskyi A."/>
            <person name="Culley D."/>
            <person name="Magnuson J.K."/>
            <person name="James T.Y."/>
            <person name="O'Malley M.A."/>
            <person name="Stajich J.E."/>
            <person name="Spatafora J.W."/>
            <person name="Visel A."/>
            <person name="Grigoriev I.V."/>
        </authorList>
    </citation>
    <scope>NUCLEOTIDE SEQUENCE [LARGE SCALE GENOMIC DNA]</scope>
    <source>
        <strain evidence="5 6">CBS 931.73</strain>
    </source>
</reference>
<gene>
    <name evidence="5" type="ORF">K493DRAFT_372239</name>
</gene>
<dbReference type="InterPro" id="IPR045379">
    <property type="entry name" value="Crinkler_N"/>
</dbReference>
<proteinExistence type="predicted"/>
<dbReference type="STRING" id="1314790.A0A1Y1YBS9"/>
<sequence length="117" mass="13031">MTNNRLKLFCVVDGETTANIFSVTVSTTSNVSELKQLIRAAKAPRLDNVSADELILWRVLIPVGPSDKHKPIFLNEFESATELQPIDEISEVFEDQPPKKAIHIIIQLGNANSLCSW</sequence>
<evidence type="ECO:0000259" key="4">
    <source>
        <dbReference type="Pfam" id="PF20147"/>
    </source>
</evidence>
<dbReference type="Proteomes" id="UP000193498">
    <property type="component" value="Unassembled WGS sequence"/>
</dbReference>
<keyword evidence="3" id="KW-0964">Secreted</keyword>
<organism evidence="5 6">
    <name type="scientific">Basidiobolus meristosporus CBS 931.73</name>
    <dbReference type="NCBI Taxonomy" id="1314790"/>
    <lineage>
        <taxon>Eukaryota</taxon>
        <taxon>Fungi</taxon>
        <taxon>Fungi incertae sedis</taxon>
        <taxon>Zoopagomycota</taxon>
        <taxon>Entomophthoromycotina</taxon>
        <taxon>Basidiobolomycetes</taxon>
        <taxon>Basidiobolales</taxon>
        <taxon>Basidiobolaceae</taxon>
        <taxon>Basidiobolus</taxon>
    </lineage>
</organism>
<evidence type="ECO:0000256" key="1">
    <source>
        <dbReference type="ARBA" id="ARBA00004340"/>
    </source>
</evidence>
<keyword evidence="6" id="KW-1185">Reference proteome</keyword>
<evidence type="ECO:0000313" key="6">
    <source>
        <dbReference type="Proteomes" id="UP000193498"/>
    </source>
</evidence>
<comment type="subcellular location">
    <subcellularLocation>
        <location evidence="1">Host cell</location>
    </subcellularLocation>
    <subcellularLocation>
        <location evidence="2">Secreted</location>
    </subcellularLocation>
</comment>
<evidence type="ECO:0000256" key="3">
    <source>
        <dbReference type="ARBA" id="ARBA00022525"/>
    </source>
</evidence>
<dbReference type="EMBL" id="MCFE01000177">
    <property type="protein sequence ID" value="ORX95393.1"/>
    <property type="molecule type" value="Genomic_DNA"/>
</dbReference>
<accession>A0A1Y1YBS9</accession>
<evidence type="ECO:0000313" key="5">
    <source>
        <dbReference type="EMBL" id="ORX95393.1"/>
    </source>
</evidence>